<dbReference type="EMBL" id="KZ613504">
    <property type="protein sequence ID" value="PMD16681.1"/>
    <property type="molecule type" value="Genomic_DNA"/>
</dbReference>
<accession>A0A2J6PRR3</accession>
<reference evidence="2 3" key="1">
    <citation type="submission" date="2016-05" db="EMBL/GenBank/DDBJ databases">
        <title>A degradative enzymes factory behind the ericoid mycorrhizal symbiosis.</title>
        <authorList>
            <consortium name="DOE Joint Genome Institute"/>
            <person name="Martino E."/>
            <person name="Morin E."/>
            <person name="Grelet G."/>
            <person name="Kuo A."/>
            <person name="Kohler A."/>
            <person name="Daghino S."/>
            <person name="Barry K."/>
            <person name="Choi C."/>
            <person name="Cichocki N."/>
            <person name="Clum A."/>
            <person name="Copeland A."/>
            <person name="Hainaut M."/>
            <person name="Haridas S."/>
            <person name="Labutti K."/>
            <person name="Lindquist E."/>
            <person name="Lipzen A."/>
            <person name="Khouja H.-R."/>
            <person name="Murat C."/>
            <person name="Ohm R."/>
            <person name="Olson A."/>
            <person name="Spatafora J."/>
            <person name="Veneault-Fourrey C."/>
            <person name="Henrissat B."/>
            <person name="Grigoriev I."/>
            <person name="Martin F."/>
            <person name="Perotto S."/>
        </authorList>
    </citation>
    <scope>NUCLEOTIDE SEQUENCE [LARGE SCALE GENOMIC DNA]</scope>
    <source>
        <strain evidence="2 3">UAMH 7357</strain>
    </source>
</reference>
<feature type="compositionally biased region" description="Basic and acidic residues" evidence="1">
    <location>
        <begin position="448"/>
        <end position="462"/>
    </location>
</feature>
<name>A0A2J6PRR3_9HELO</name>
<protein>
    <submittedName>
        <fullName evidence="2">Uncharacterized protein</fullName>
    </submittedName>
</protein>
<feature type="region of interest" description="Disordered" evidence="1">
    <location>
        <begin position="435"/>
        <end position="514"/>
    </location>
</feature>
<feature type="compositionally biased region" description="Basic residues" evidence="1">
    <location>
        <begin position="435"/>
        <end position="447"/>
    </location>
</feature>
<dbReference type="AlphaFoldDB" id="A0A2J6PRR3"/>
<feature type="compositionally biased region" description="Pro residues" evidence="1">
    <location>
        <begin position="479"/>
        <end position="489"/>
    </location>
</feature>
<feature type="compositionally biased region" description="Basic residues" evidence="1">
    <location>
        <begin position="170"/>
        <end position="180"/>
    </location>
</feature>
<proteinExistence type="predicted"/>
<evidence type="ECO:0000256" key="1">
    <source>
        <dbReference type="SAM" id="MobiDB-lite"/>
    </source>
</evidence>
<dbReference type="OrthoDB" id="3500316at2759"/>
<sequence>MSSYNPNKIYMTVDEQCPQSNNHVMGVFCQECRGIMLPWGDDLPRVGDDSGQEILKGEEGTLLSGVNIRSRNAIALVSIVAYLEVTQRPHTAVEGLERMELTYPASAEAGRRVARLWRTIANATPGDDPVPQHYDMIHRALLEPFQTEDNLLLSYLAAIEEATGGASQRRGARNTHRRLRGAGLGPRQAQDSQGSEAENGDHASRGDSSNTSETDTDDEDSNDSKPRMVKRKVPKGDDKRWSRPAPRRTWEFVPGTDLEPAEVGKPNPSKFFLLRQNKANPLEKDIRQYAGWETLDWDDPNDIEDLNRARRQIRIRTQGKIAESRPTWTQREKDVLKNLVQQAIDRGKYRLNIDWDEIAQDMSKRFQGIIQKPGEPMAQTTKLVKGKEVKSRRKPTTLKVVRTGTPKREGSAIKHQVAKYADIWALLLGTKPLKSKVRRKRGPKPAKKAHEETSASESDAKPVPKRIKLGPKDDIPGLRKPPGPPPPPDGAGGIAGPMGKSKGLRPARTTMTAR</sequence>
<gene>
    <name evidence="2" type="ORF">NA56DRAFT_730835</name>
</gene>
<evidence type="ECO:0000313" key="3">
    <source>
        <dbReference type="Proteomes" id="UP000235672"/>
    </source>
</evidence>
<organism evidence="2 3">
    <name type="scientific">Hyaloscypha hepaticicola</name>
    <dbReference type="NCBI Taxonomy" id="2082293"/>
    <lineage>
        <taxon>Eukaryota</taxon>
        <taxon>Fungi</taxon>
        <taxon>Dikarya</taxon>
        <taxon>Ascomycota</taxon>
        <taxon>Pezizomycotina</taxon>
        <taxon>Leotiomycetes</taxon>
        <taxon>Helotiales</taxon>
        <taxon>Hyaloscyphaceae</taxon>
        <taxon>Hyaloscypha</taxon>
    </lineage>
</organism>
<keyword evidence="3" id="KW-1185">Reference proteome</keyword>
<evidence type="ECO:0000313" key="2">
    <source>
        <dbReference type="EMBL" id="PMD16681.1"/>
    </source>
</evidence>
<feature type="region of interest" description="Disordered" evidence="1">
    <location>
        <begin position="163"/>
        <end position="268"/>
    </location>
</feature>
<dbReference type="Proteomes" id="UP000235672">
    <property type="component" value="Unassembled WGS sequence"/>
</dbReference>